<feature type="domain" description="Solute-binding protein family 5" evidence="3">
    <location>
        <begin position="117"/>
        <end position="471"/>
    </location>
</feature>
<dbReference type="Gene3D" id="3.10.105.10">
    <property type="entry name" value="Dipeptide-binding Protein, Domain 3"/>
    <property type="match status" value="1"/>
</dbReference>
<feature type="chain" id="PRO_5045622493" evidence="2">
    <location>
        <begin position="24"/>
        <end position="562"/>
    </location>
</feature>
<organism evidence="4 5">
    <name type="scientific">Rhodococcus antarcticus</name>
    <dbReference type="NCBI Taxonomy" id="2987751"/>
    <lineage>
        <taxon>Bacteria</taxon>
        <taxon>Bacillati</taxon>
        <taxon>Actinomycetota</taxon>
        <taxon>Actinomycetes</taxon>
        <taxon>Mycobacteriales</taxon>
        <taxon>Nocardiaceae</taxon>
        <taxon>Rhodococcus</taxon>
    </lineage>
</organism>
<evidence type="ECO:0000256" key="1">
    <source>
        <dbReference type="SAM" id="MobiDB-lite"/>
    </source>
</evidence>
<feature type="region of interest" description="Disordered" evidence="1">
    <location>
        <begin position="30"/>
        <end position="50"/>
    </location>
</feature>
<evidence type="ECO:0000313" key="5">
    <source>
        <dbReference type="Proteomes" id="UP001164965"/>
    </source>
</evidence>
<dbReference type="RefSeq" id="WP_265382008.1">
    <property type="nucleotide sequence ID" value="NZ_CP110615.1"/>
</dbReference>
<feature type="compositionally biased region" description="Low complexity" evidence="1">
    <location>
        <begin position="30"/>
        <end position="45"/>
    </location>
</feature>
<dbReference type="Pfam" id="PF00496">
    <property type="entry name" value="SBP_bac_5"/>
    <property type="match status" value="1"/>
</dbReference>
<dbReference type="PANTHER" id="PTHR30290:SF65">
    <property type="entry name" value="MONOACYL PHOSPHATIDYLINOSITOL TETRAMANNOSIDE-BINDING PROTEIN LPQW-RELATED"/>
    <property type="match status" value="1"/>
</dbReference>
<keyword evidence="5" id="KW-1185">Reference proteome</keyword>
<protein>
    <submittedName>
        <fullName evidence="4">ABC transporter family substrate-binding protein</fullName>
    </submittedName>
</protein>
<feature type="signal peptide" evidence="2">
    <location>
        <begin position="1"/>
        <end position="23"/>
    </location>
</feature>
<dbReference type="EMBL" id="CP110615">
    <property type="protein sequence ID" value="UZJ23900.1"/>
    <property type="molecule type" value="Genomic_DNA"/>
</dbReference>
<dbReference type="PANTHER" id="PTHR30290">
    <property type="entry name" value="PERIPLASMIC BINDING COMPONENT OF ABC TRANSPORTER"/>
    <property type="match status" value="1"/>
</dbReference>
<dbReference type="InterPro" id="IPR000914">
    <property type="entry name" value="SBP_5_dom"/>
</dbReference>
<proteinExistence type="predicted"/>
<dbReference type="SUPFAM" id="SSF53850">
    <property type="entry name" value="Periplasmic binding protein-like II"/>
    <property type="match status" value="1"/>
</dbReference>
<keyword evidence="2" id="KW-0732">Signal</keyword>
<evidence type="ECO:0000256" key="2">
    <source>
        <dbReference type="SAM" id="SignalP"/>
    </source>
</evidence>
<dbReference type="Gene3D" id="3.90.76.10">
    <property type="entry name" value="Dipeptide-binding Protein, Domain 1"/>
    <property type="match status" value="1"/>
</dbReference>
<accession>A0ABY6NX06</accession>
<dbReference type="CDD" id="cd08501">
    <property type="entry name" value="PBP2_Lpqw"/>
    <property type="match status" value="1"/>
</dbReference>
<dbReference type="PIRSF" id="PIRSF002741">
    <property type="entry name" value="MppA"/>
    <property type="match status" value="1"/>
</dbReference>
<reference evidence="4" key="1">
    <citation type="submission" date="2022-10" db="EMBL/GenBank/DDBJ databases">
        <title>Rhodococcus sp.75.</title>
        <authorList>
            <person name="Sun M."/>
        </authorList>
    </citation>
    <scope>NUCLEOTIDE SEQUENCE</scope>
    <source>
        <strain evidence="4">75</strain>
    </source>
</reference>
<dbReference type="InterPro" id="IPR039424">
    <property type="entry name" value="SBP_5"/>
</dbReference>
<sequence>MSLNRRAWRLAAPLAVLALLAGACGSSGSNNSGGAAAAPQTAGQADINPQDVSSLQQGGNFRWAINEIPPNFNYNELDGTLSDNADIINSLYPRPFFFDAAGKPTVFADYFTDVKLTSTDPQVVTYTINPKAKWSDGSAVSWEDFDAQFKALNGTNPAFQVSSSTGYSDIAKVEMGTNAQQAVVTFTNKFSDWQSLFSPLYPKAVNATPDAFNTSLTTSPGVTAGPFKYDSTDQTAKTVTLKPDAAWWGDKPVLGSITYVALDQAAQVQALVNNEIDYTNIGSSVNDNKTARDAQGVSVRQALAPDYRHLTFNGAAGSILSDKDLRVAVMKGINRDGIAQALLNGIAQNPKTLGNHIYVEGLDGYQDNSSVVSYDPDAASKALDALGWVKNGDTRTKDGKTLEIRDVIPTGVATSAQEAQIVQQNLQVIGVKLTIDTVPSAGFFKDFVNVGNFDITHFAWLGTPFPVSSSGSIYGKYADVQQNYGRIGDTSINDLFTQANQELDPAKKIDLANQIDKAIWDEGFSLLLYQRPQNHAVRSTVANFGSPGFGDVDYTKIGFTKS</sequence>
<dbReference type="Proteomes" id="UP001164965">
    <property type="component" value="Chromosome"/>
</dbReference>
<dbReference type="InterPro" id="IPR030678">
    <property type="entry name" value="Peptide/Ni-bd"/>
</dbReference>
<evidence type="ECO:0000313" key="4">
    <source>
        <dbReference type="EMBL" id="UZJ23900.1"/>
    </source>
</evidence>
<name>A0ABY6NX06_9NOCA</name>
<dbReference type="PROSITE" id="PS51257">
    <property type="entry name" value="PROKAR_LIPOPROTEIN"/>
    <property type="match status" value="1"/>
</dbReference>
<dbReference type="Gene3D" id="3.40.190.10">
    <property type="entry name" value="Periplasmic binding protein-like II"/>
    <property type="match status" value="1"/>
</dbReference>
<evidence type="ECO:0000259" key="3">
    <source>
        <dbReference type="Pfam" id="PF00496"/>
    </source>
</evidence>
<gene>
    <name evidence="4" type="ORF">RHODO2019_11950</name>
</gene>